<evidence type="ECO:0000313" key="3">
    <source>
        <dbReference type="EnsemblPlants" id="KQK96925"/>
    </source>
</evidence>
<name>K3Y6W2_SETIT</name>
<accession>K3Y6W2</accession>
<dbReference type="OMA" id="CHAHATA"/>
<dbReference type="OrthoDB" id="5319261at2759"/>
<dbReference type="PANTHER" id="PTHR31111:SF133">
    <property type="entry name" value="OS07G0196600 PROTEIN"/>
    <property type="match status" value="1"/>
</dbReference>
<keyword evidence="4" id="KW-1185">Reference proteome</keyword>
<proteinExistence type="predicted"/>
<protein>
    <submittedName>
        <fullName evidence="2 3">Uncharacterized protein</fullName>
    </submittedName>
</protein>
<reference evidence="3" key="3">
    <citation type="submission" date="2018-08" db="UniProtKB">
        <authorList>
            <consortium name="EnsemblPlants"/>
        </authorList>
    </citation>
    <scope>IDENTIFICATION</scope>
    <source>
        <strain evidence="3">Yugu1</strain>
    </source>
</reference>
<dbReference type="EnsemblPlants" id="KQK96925">
    <property type="protein sequence ID" value="KQK96925"/>
    <property type="gene ID" value="SETIT_009953mg"/>
</dbReference>
<sequence length="491" mass="53481">MAVAGRERRFEGLAWSLVGEIIRGGRGGSRSGGGGGLWVAKPGVDGTGGGGRVTAVVREGRGTATGGDGHFPHTYGKTSFQHDDDPRRPRKRHRVTPTPPATAATIPEDLLVSEILALLPAESLLRSGSVVCRSWRAAVRDPAFIRRHLELSRARPPTMLAISWPMDEKEEDDDEEEATTVTPPRVRALQRPGRRHRVDGPYGAHHPTMESVAVPTESPNVGPFTMITSAVAAIGFDPRTNGYVLSRFFYRVNRIFTDGRSGSVVVEYDDVGHEVLRLGAGAGAGWRFTENAPFPIDDSVPPVCVRGAIYWAAMDPSASGEDDVDDDGIANILLRFSLRDETFAVFPLPPRVRSVGRRNRVAELAGELCHAHATAPTAFDVWVATGDDEPGRPAWWLRWHVDFYRPVDFVAPLAVDAGGVLLMSVDEEDMYRYDKRNRVLEKVADVQQVSRPVRWNGSGGRGEDDVIPSCAAAELLVPCVENLVSITSCNN</sequence>
<feature type="compositionally biased region" description="Gly residues" evidence="1">
    <location>
        <begin position="24"/>
        <end position="37"/>
    </location>
</feature>
<dbReference type="eggNOG" id="ENOG502SZXT">
    <property type="taxonomic scope" value="Eukaryota"/>
</dbReference>
<dbReference type="InterPro" id="IPR036047">
    <property type="entry name" value="F-box-like_dom_sf"/>
</dbReference>
<dbReference type="PANTHER" id="PTHR31111">
    <property type="entry name" value="BNAA05G37150D PROTEIN-RELATED"/>
    <property type="match status" value="1"/>
</dbReference>
<evidence type="ECO:0000313" key="4">
    <source>
        <dbReference type="Proteomes" id="UP000004995"/>
    </source>
</evidence>
<dbReference type="AlphaFoldDB" id="K3Y6W2"/>
<dbReference type="HOGENOM" id="CLU_034248_6_1_1"/>
<dbReference type="Gramene" id="KQK96925">
    <property type="protein sequence ID" value="KQK96925"/>
    <property type="gene ID" value="SETIT_009953mg"/>
</dbReference>
<dbReference type="EMBL" id="CM003534">
    <property type="protein sequence ID" value="RCV33282.1"/>
    <property type="molecule type" value="Genomic_DNA"/>
</dbReference>
<dbReference type="Gene3D" id="1.20.1280.50">
    <property type="match status" value="1"/>
</dbReference>
<dbReference type="EMBL" id="AGNK02004308">
    <property type="status" value="NOT_ANNOTATED_CDS"/>
    <property type="molecule type" value="Genomic_DNA"/>
</dbReference>
<reference evidence="2 4" key="1">
    <citation type="journal article" date="2012" name="Nat. Biotechnol.">
        <title>Reference genome sequence of the model plant Setaria.</title>
        <authorList>
            <person name="Bennetzen J.L."/>
            <person name="Schmutz J."/>
            <person name="Wang H."/>
            <person name="Percifield R."/>
            <person name="Hawkins J."/>
            <person name="Pontaroli A.C."/>
            <person name="Estep M."/>
            <person name="Feng L."/>
            <person name="Vaughn J.N."/>
            <person name="Grimwood J."/>
            <person name="Jenkins J."/>
            <person name="Barry K."/>
            <person name="Lindquist E."/>
            <person name="Hellsten U."/>
            <person name="Deshpande S."/>
            <person name="Wang X."/>
            <person name="Wu X."/>
            <person name="Mitros T."/>
            <person name="Triplett J."/>
            <person name="Yang X."/>
            <person name="Ye C.Y."/>
            <person name="Mauro-Herrera M."/>
            <person name="Wang L."/>
            <person name="Li P."/>
            <person name="Sharma M."/>
            <person name="Sharma R."/>
            <person name="Ronald P.C."/>
            <person name="Panaud O."/>
            <person name="Kellogg E.A."/>
            <person name="Brutnell T.P."/>
            <person name="Doust A.N."/>
            <person name="Tuskan G.A."/>
            <person name="Rokhsar D."/>
            <person name="Devos K.M."/>
        </authorList>
    </citation>
    <scope>NUCLEOTIDE SEQUENCE [LARGE SCALE GENOMIC DNA]</scope>
    <source>
        <strain evidence="4">cv. Yugu1</strain>
        <strain evidence="2">Yugu1</strain>
    </source>
</reference>
<feature type="region of interest" description="Disordered" evidence="1">
    <location>
        <begin position="24"/>
        <end position="102"/>
    </location>
</feature>
<evidence type="ECO:0000313" key="2">
    <source>
        <dbReference type="EMBL" id="RCV33282.1"/>
    </source>
</evidence>
<gene>
    <name evidence="2" type="ORF">SETIT_7G071500v2</name>
</gene>
<feature type="region of interest" description="Disordered" evidence="1">
    <location>
        <begin position="189"/>
        <end position="208"/>
    </location>
</feature>
<reference evidence="2" key="2">
    <citation type="submission" date="2015-07" db="EMBL/GenBank/DDBJ databases">
        <authorList>
            <person name="Noorani M."/>
        </authorList>
    </citation>
    <scope>NUCLEOTIDE SEQUENCE</scope>
    <source>
        <strain evidence="2">Yugu1</strain>
    </source>
</reference>
<dbReference type="Proteomes" id="UP000004995">
    <property type="component" value="Unassembled WGS sequence"/>
</dbReference>
<organism evidence="3 4">
    <name type="scientific">Setaria italica</name>
    <name type="common">Foxtail millet</name>
    <name type="synonym">Panicum italicum</name>
    <dbReference type="NCBI Taxonomy" id="4555"/>
    <lineage>
        <taxon>Eukaryota</taxon>
        <taxon>Viridiplantae</taxon>
        <taxon>Streptophyta</taxon>
        <taxon>Embryophyta</taxon>
        <taxon>Tracheophyta</taxon>
        <taxon>Spermatophyta</taxon>
        <taxon>Magnoliopsida</taxon>
        <taxon>Liliopsida</taxon>
        <taxon>Poales</taxon>
        <taxon>Poaceae</taxon>
        <taxon>PACMAD clade</taxon>
        <taxon>Panicoideae</taxon>
        <taxon>Panicodae</taxon>
        <taxon>Paniceae</taxon>
        <taxon>Cenchrinae</taxon>
        <taxon>Setaria</taxon>
    </lineage>
</organism>
<dbReference type="SUPFAM" id="SSF81383">
    <property type="entry name" value="F-box domain"/>
    <property type="match status" value="1"/>
</dbReference>
<evidence type="ECO:0000256" key="1">
    <source>
        <dbReference type="SAM" id="MobiDB-lite"/>
    </source>
</evidence>